<protein>
    <recommendedName>
        <fullName evidence="3">DUF1028 domain-containing protein</fullName>
    </recommendedName>
</protein>
<dbReference type="STRING" id="1449350.OCH239_12620"/>
<dbReference type="OrthoDB" id="9790012at2"/>
<accession>X7EB01</accession>
<evidence type="ECO:0000313" key="1">
    <source>
        <dbReference type="EMBL" id="ETX13264.1"/>
    </source>
</evidence>
<dbReference type="Proteomes" id="UP000022447">
    <property type="component" value="Unassembled WGS sequence"/>
</dbReference>
<dbReference type="InterPro" id="IPR029055">
    <property type="entry name" value="Ntn_hydrolases_N"/>
</dbReference>
<name>X7EB01_9RHOB</name>
<dbReference type="eggNOG" id="COG3342">
    <property type="taxonomic scope" value="Bacteria"/>
</dbReference>
<dbReference type="RefSeq" id="WP_037265550.1">
    <property type="nucleotide sequence ID" value="NZ_JALZ01000031.1"/>
</dbReference>
<proteinExistence type="predicted"/>
<keyword evidence="2" id="KW-1185">Reference proteome</keyword>
<dbReference type="Gene3D" id="3.60.20.10">
    <property type="entry name" value="Glutamine Phosphoribosylpyrophosphate, subunit 1, domain 1"/>
    <property type="match status" value="1"/>
</dbReference>
<dbReference type="PANTHER" id="PTHR39328">
    <property type="entry name" value="BLL2871 PROTEIN"/>
    <property type="match status" value="1"/>
</dbReference>
<evidence type="ECO:0000313" key="2">
    <source>
        <dbReference type="Proteomes" id="UP000022447"/>
    </source>
</evidence>
<gene>
    <name evidence="1" type="ORF">OCH239_12620</name>
</gene>
<dbReference type="Pfam" id="PF06267">
    <property type="entry name" value="DUF1028"/>
    <property type="match status" value="1"/>
</dbReference>
<reference evidence="1 2" key="1">
    <citation type="submission" date="2014-01" db="EMBL/GenBank/DDBJ databases">
        <title>Roseivivax halodurans JCM 10272 Genome Sequencing.</title>
        <authorList>
            <person name="Lai Q."/>
            <person name="Li G."/>
            <person name="Shao Z."/>
        </authorList>
    </citation>
    <scope>NUCLEOTIDE SEQUENCE [LARGE SCALE GENOMIC DNA]</scope>
    <source>
        <strain evidence="1 2">JCM 10272</strain>
    </source>
</reference>
<dbReference type="EMBL" id="JALZ01000031">
    <property type="protein sequence ID" value="ETX13264.1"/>
    <property type="molecule type" value="Genomic_DNA"/>
</dbReference>
<evidence type="ECO:0008006" key="3">
    <source>
        <dbReference type="Google" id="ProtNLM"/>
    </source>
</evidence>
<sequence>MGILNTFSLAALCPRTGMMGLAISSAAPAVGQHVPFVTEIGVLVPQALTSPWIGGQGLKLLRVGFPPDAVISQVLSQDPERQKRQIGVLDRTGRTATFTGSACDGWAGEVEGNGFIALGNTLTGAETLNAMARTFVRSSSLDLPERLMRALEAGQGAGADSRGKTSSSLRVVSRSGEMVVDGRVDLHPDPVTRLRGVLEQSGQLRSRGKRETLDAMIRMG</sequence>
<dbReference type="PANTHER" id="PTHR39328:SF1">
    <property type="entry name" value="BLL2871 PROTEIN"/>
    <property type="match status" value="1"/>
</dbReference>
<comment type="caution">
    <text evidence="1">The sequence shown here is derived from an EMBL/GenBank/DDBJ whole genome shotgun (WGS) entry which is preliminary data.</text>
</comment>
<dbReference type="InterPro" id="IPR010430">
    <property type="entry name" value="DUF1028"/>
</dbReference>
<dbReference type="AlphaFoldDB" id="X7EB01"/>
<organism evidence="1 2">
    <name type="scientific">Roseivivax halodurans JCM 10272</name>
    <dbReference type="NCBI Taxonomy" id="1449350"/>
    <lineage>
        <taxon>Bacteria</taxon>
        <taxon>Pseudomonadati</taxon>
        <taxon>Pseudomonadota</taxon>
        <taxon>Alphaproteobacteria</taxon>
        <taxon>Rhodobacterales</taxon>
        <taxon>Roseobacteraceae</taxon>
        <taxon>Roseivivax</taxon>
    </lineage>
</organism>
<dbReference type="SUPFAM" id="SSF56235">
    <property type="entry name" value="N-terminal nucleophile aminohydrolases (Ntn hydrolases)"/>
    <property type="match status" value="1"/>
</dbReference>